<evidence type="ECO:0000259" key="1">
    <source>
        <dbReference type="Pfam" id="PF08291"/>
    </source>
</evidence>
<feature type="domain" description="Peptidase M15A C-terminal" evidence="1">
    <location>
        <begin position="47"/>
        <end position="142"/>
    </location>
</feature>
<dbReference type="Gene3D" id="3.30.1380.10">
    <property type="match status" value="1"/>
</dbReference>
<proteinExistence type="predicted"/>
<name>A0A6J5LNB2_9CAUD</name>
<accession>A0A6J5LNB2</accession>
<sequence>MYQIENLQTKNFKATDFFKSNVAKANNIDNLKEFLKQPNHQEMLLNGIHLANRMQRLRAVLNDIYQNKIGKDITIVINSGYRCPAVNKLVKGKKDSQHMRLQACDFYSPELEDIKLIDIVKAIKEANFEVDQMLVEKTWIHFSCKLQNNRNMFGTYLKKKFTAI</sequence>
<dbReference type="Pfam" id="PF08291">
    <property type="entry name" value="Peptidase_M15_3"/>
    <property type="match status" value="1"/>
</dbReference>
<dbReference type="InterPro" id="IPR009045">
    <property type="entry name" value="Zn_M74/Hedgehog-like"/>
</dbReference>
<evidence type="ECO:0000313" key="2">
    <source>
        <dbReference type="EMBL" id="CAB4135711.1"/>
    </source>
</evidence>
<dbReference type="EMBL" id="LR796304">
    <property type="protein sequence ID" value="CAB4135711.1"/>
    <property type="molecule type" value="Genomic_DNA"/>
</dbReference>
<reference evidence="2" key="1">
    <citation type="submission" date="2020-04" db="EMBL/GenBank/DDBJ databases">
        <authorList>
            <person name="Chiriac C."/>
            <person name="Salcher M."/>
            <person name="Ghai R."/>
            <person name="Kavagutti S V."/>
        </authorList>
    </citation>
    <scope>NUCLEOTIDE SEQUENCE</scope>
</reference>
<protein>
    <submittedName>
        <fullName evidence="2">Peptidase M15A, C-terminal</fullName>
    </submittedName>
</protein>
<gene>
    <name evidence="2" type="ORF">UFOVP286_18</name>
</gene>
<organism evidence="2">
    <name type="scientific">uncultured Caudovirales phage</name>
    <dbReference type="NCBI Taxonomy" id="2100421"/>
    <lineage>
        <taxon>Viruses</taxon>
        <taxon>Duplodnaviria</taxon>
        <taxon>Heunggongvirae</taxon>
        <taxon>Uroviricota</taxon>
        <taxon>Caudoviricetes</taxon>
        <taxon>Peduoviridae</taxon>
        <taxon>Maltschvirus</taxon>
        <taxon>Maltschvirus maltsch</taxon>
    </lineage>
</organism>
<dbReference type="SUPFAM" id="SSF55166">
    <property type="entry name" value="Hedgehog/DD-peptidase"/>
    <property type="match status" value="1"/>
</dbReference>
<dbReference type="InterPro" id="IPR013230">
    <property type="entry name" value="Peptidase_M15A_C"/>
</dbReference>